<dbReference type="EMBL" id="WIXE01011521">
    <property type="protein sequence ID" value="KAK5976698.1"/>
    <property type="molecule type" value="Genomic_DNA"/>
</dbReference>
<dbReference type="GO" id="GO:0016787">
    <property type="term" value="F:hydrolase activity"/>
    <property type="evidence" value="ECO:0007669"/>
    <property type="project" value="UniProtKB-KW"/>
</dbReference>
<keyword evidence="4 7" id="KW-0067">ATP-binding</keyword>
<gene>
    <name evidence="7" type="ORF">GCK32_013848</name>
</gene>
<evidence type="ECO:0000313" key="8">
    <source>
        <dbReference type="Proteomes" id="UP001331761"/>
    </source>
</evidence>
<evidence type="ECO:0000259" key="6">
    <source>
        <dbReference type="Pfam" id="PF00270"/>
    </source>
</evidence>
<proteinExistence type="predicted"/>
<dbReference type="PANTHER" id="PTHR12131">
    <property type="entry name" value="ATP-DEPENDENT RNA AND DNA HELICASE"/>
    <property type="match status" value="1"/>
</dbReference>
<dbReference type="GO" id="GO:0004386">
    <property type="term" value="F:helicase activity"/>
    <property type="evidence" value="ECO:0007669"/>
    <property type="project" value="UniProtKB-KW"/>
</dbReference>
<evidence type="ECO:0000256" key="2">
    <source>
        <dbReference type="ARBA" id="ARBA00022801"/>
    </source>
</evidence>
<reference evidence="7 8" key="1">
    <citation type="submission" date="2019-10" db="EMBL/GenBank/DDBJ databases">
        <title>Assembly and Annotation for the nematode Trichostrongylus colubriformis.</title>
        <authorList>
            <person name="Martin J."/>
        </authorList>
    </citation>
    <scope>NUCLEOTIDE SEQUENCE [LARGE SCALE GENOMIC DNA]</scope>
    <source>
        <strain evidence="7">G859</strain>
        <tissue evidence="7">Whole worm</tissue>
    </source>
</reference>
<dbReference type="GO" id="GO:0005634">
    <property type="term" value="C:nucleus"/>
    <property type="evidence" value="ECO:0007669"/>
    <property type="project" value="TreeGrafter"/>
</dbReference>
<evidence type="ECO:0000313" key="7">
    <source>
        <dbReference type="EMBL" id="KAK5976698.1"/>
    </source>
</evidence>
<evidence type="ECO:0000256" key="3">
    <source>
        <dbReference type="ARBA" id="ARBA00022806"/>
    </source>
</evidence>
<dbReference type="InterPro" id="IPR027417">
    <property type="entry name" value="P-loop_NTPase"/>
</dbReference>
<dbReference type="GO" id="GO:0005524">
    <property type="term" value="F:ATP binding"/>
    <property type="evidence" value="ECO:0007669"/>
    <property type="project" value="UniProtKB-KW"/>
</dbReference>
<dbReference type="InterPro" id="IPR050699">
    <property type="entry name" value="RNA-DNA_Helicase"/>
</dbReference>
<dbReference type="GO" id="GO:0003676">
    <property type="term" value="F:nucleic acid binding"/>
    <property type="evidence" value="ECO:0007669"/>
    <property type="project" value="InterPro"/>
</dbReference>
<name>A0AAN8IMY9_TRICO</name>
<evidence type="ECO:0000256" key="5">
    <source>
        <dbReference type="SAM" id="MobiDB-lite"/>
    </source>
</evidence>
<feature type="domain" description="DEAD/DEAH-box helicase" evidence="6">
    <location>
        <begin position="132"/>
        <end position="177"/>
    </location>
</feature>
<dbReference type="SUPFAM" id="SSF52540">
    <property type="entry name" value="P-loop containing nucleoside triphosphate hydrolases"/>
    <property type="match status" value="1"/>
</dbReference>
<organism evidence="7 8">
    <name type="scientific">Trichostrongylus colubriformis</name>
    <name type="common">Black scour worm</name>
    <dbReference type="NCBI Taxonomy" id="6319"/>
    <lineage>
        <taxon>Eukaryota</taxon>
        <taxon>Metazoa</taxon>
        <taxon>Ecdysozoa</taxon>
        <taxon>Nematoda</taxon>
        <taxon>Chromadorea</taxon>
        <taxon>Rhabditida</taxon>
        <taxon>Rhabditina</taxon>
        <taxon>Rhabditomorpha</taxon>
        <taxon>Strongyloidea</taxon>
        <taxon>Trichostrongylidae</taxon>
        <taxon>Trichostrongylus</taxon>
    </lineage>
</organism>
<protein>
    <submittedName>
        <fullName evidence="7">Helicase ATP-binding domain-containing protein</fullName>
    </submittedName>
</protein>
<comment type="caution">
    <text evidence="7">The sequence shown here is derived from an EMBL/GenBank/DDBJ whole genome shotgun (WGS) entry which is preliminary data.</text>
</comment>
<keyword evidence="2" id="KW-0378">Hydrolase</keyword>
<dbReference type="GO" id="GO:0000460">
    <property type="term" value="P:maturation of 5.8S rRNA"/>
    <property type="evidence" value="ECO:0007669"/>
    <property type="project" value="TreeGrafter"/>
</dbReference>
<feature type="region of interest" description="Disordered" evidence="5">
    <location>
        <begin position="1"/>
        <end position="38"/>
    </location>
</feature>
<keyword evidence="8" id="KW-1185">Reference proteome</keyword>
<keyword evidence="1" id="KW-0547">Nucleotide-binding</keyword>
<dbReference type="AlphaFoldDB" id="A0AAN8IMY9"/>
<dbReference type="Proteomes" id="UP001331761">
    <property type="component" value="Unassembled WGS sequence"/>
</dbReference>
<dbReference type="InterPro" id="IPR011545">
    <property type="entry name" value="DEAD/DEAH_box_helicase_dom"/>
</dbReference>
<dbReference type="Gene3D" id="3.40.50.300">
    <property type="entry name" value="P-loop containing nucleotide triphosphate hydrolases"/>
    <property type="match status" value="1"/>
</dbReference>
<accession>A0AAN8IMY9</accession>
<feature type="non-terminal residue" evidence="7">
    <location>
        <position position="178"/>
    </location>
</feature>
<evidence type="ECO:0000256" key="1">
    <source>
        <dbReference type="ARBA" id="ARBA00022741"/>
    </source>
</evidence>
<sequence>MDVDDLFGAFETPGNGDDSSTTTATPMDKMSSLDAARQEDARKRAADLLNSMLQGDCGDAAEPTTKKIRPDDDVIMEEMRETFDKRIVVHTIQTDNENCTHEVALPPDMPFEPLTVRETAPAKSYPFQLDAFQREAIMCIENSQSVLVSAHTSAGKTVVALYAIAQCLRDKQRVIYTS</sequence>
<keyword evidence="3 7" id="KW-0347">Helicase</keyword>
<evidence type="ECO:0000256" key="4">
    <source>
        <dbReference type="ARBA" id="ARBA00022840"/>
    </source>
</evidence>
<dbReference type="PANTHER" id="PTHR12131:SF7">
    <property type="entry name" value="EXOSOME RNA HELICASE MTR4"/>
    <property type="match status" value="1"/>
</dbReference>
<dbReference type="Pfam" id="PF00270">
    <property type="entry name" value="DEAD"/>
    <property type="match status" value="1"/>
</dbReference>